<feature type="transmembrane region" description="Helical" evidence="1">
    <location>
        <begin position="35"/>
        <end position="51"/>
    </location>
</feature>
<name>A0ABQ5MH00_9FLAO</name>
<evidence type="ECO:0000256" key="1">
    <source>
        <dbReference type="SAM" id="Phobius"/>
    </source>
</evidence>
<keyword evidence="1" id="KW-0472">Membrane</keyword>
<dbReference type="Proteomes" id="UP001143543">
    <property type="component" value="Unassembled WGS sequence"/>
</dbReference>
<dbReference type="RefSeq" id="WP_281764296.1">
    <property type="nucleotide sequence ID" value="NZ_BRVO01000001.1"/>
</dbReference>
<keyword evidence="1" id="KW-1133">Transmembrane helix</keyword>
<feature type="transmembrane region" description="Helical" evidence="1">
    <location>
        <begin position="185"/>
        <end position="204"/>
    </location>
</feature>
<gene>
    <name evidence="2" type="ORF">Y10_10300</name>
</gene>
<reference evidence="2" key="1">
    <citation type="submission" date="2022-07" db="EMBL/GenBank/DDBJ databases">
        <title>Taxonomy of Novel Oxalotrophic and Methylotrophic Bacteria.</title>
        <authorList>
            <person name="Sahin N."/>
            <person name="Tani A."/>
        </authorList>
    </citation>
    <scope>NUCLEOTIDE SEQUENCE</scope>
    <source>
        <strain evidence="2">Y10</strain>
    </source>
</reference>
<keyword evidence="1" id="KW-0812">Transmembrane</keyword>
<keyword evidence="3" id="KW-1185">Reference proteome</keyword>
<organism evidence="2 3">
    <name type="scientific">Neptunitalea lumnitzerae</name>
    <dbReference type="NCBI Taxonomy" id="2965509"/>
    <lineage>
        <taxon>Bacteria</taxon>
        <taxon>Pseudomonadati</taxon>
        <taxon>Bacteroidota</taxon>
        <taxon>Flavobacteriia</taxon>
        <taxon>Flavobacteriales</taxon>
        <taxon>Flavobacteriaceae</taxon>
        <taxon>Neptunitalea</taxon>
    </lineage>
</organism>
<accession>A0ABQ5MH00</accession>
<feature type="transmembrane region" description="Helical" evidence="1">
    <location>
        <begin position="210"/>
        <end position="235"/>
    </location>
</feature>
<feature type="transmembrane region" description="Helical" evidence="1">
    <location>
        <begin position="379"/>
        <end position="396"/>
    </location>
</feature>
<dbReference type="EMBL" id="BRVO01000001">
    <property type="protein sequence ID" value="GLB48662.1"/>
    <property type="molecule type" value="Genomic_DNA"/>
</dbReference>
<feature type="transmembrane region" description="Helical" evidence="1">
    <location>
        <begin position="7"/>
        <end position="29"/>
    </location>
</feature>
<protein>
    <submittedName>
        <fullName evidence="2">Uncharacterized protein</fullName>
    </submittedName>
</protein>
<feature type="transmembrane region" description="Helical" evidence="1">
    <location>
        <begin position="122"/>
        <end position="142"/>
    </location>
</feature>
<feature type="transmembrane region" description="Helical" evidence="1">
    <location>
        <begin position="162"/>
        <end position="178"/>
    </location>
</feature>
<evidence type="ECO:0000313" key="2">
    <source>
        <dbReference type="EMBL" id="GLB48662.1"/>
    </source>
</evidence>
<evidence type="ECO:0000313" key="3">
    <source>
        <dbReference type="Proteomes" id="UP001143543"/>
    </source>
</evidence>
<feature type="transmembrane region" description="Helical" evidence="1">
    <location>
        <begin position="323"/>
        <end position="347"/>
    </location>
</feature>
<proteinExistence type="predicted"/>
<comment type="caution">
    <text evidence="2">The sequence shown here is derived from an EMBL/GenBank/DDBJ whole genome shotgun (WGS) entry which is preliminary data.</text>
</comment>
<feature type="transmembrane region" description="Helical" evidence="1">
    <location>
        <begin position="93"/>
        <end position="110"/>
    </location>
</feature>
<sequence>MKLSSIVYKLLPYAVILITVSSIVPWAKIPIGNTYIWYTIYVLILRLLFLGKRFFNCTKKKEVWVINLFLFCVVASFVHGIVISENYWDWKQLMRNFMIFLLPITVYSYSNPELLVKTLKFWLKYGLALFPVFFLFVGTEAYGKYLLPISFLMLFFPKVPRVWKLIGLGVILFLIIIAPDSRSNVIKFVVPLGFSLLLFLKGAVLKNILVLGRVVFLSLPFVLFALAASGIFNVFNMSEYLGGISEDAVIINDEGREQSLLNDTRTFLYIEEISSALKNDYWLFGRSMARGYDTVSFAKFGNIMQEETNRNERPSSEVSILNIFNYFGIVGVLLYFFIFVAASYYAISKSNNKYIKLIGLYVSFRWAYAWVEDFNSFDLNYFLLWVIVGICFSVAYRGMTNREFENWLNSILGTKRWVFK</sequence>
<feature type="transmembrane region" description="Helical" evidence="1">
    <location>
        <begin position="63"/>
        <end position="81"/>
    </location>
</feature>